<evidence type="ECO:0000259" key="1">
    <source>
        <dbReference type="Pfam" id="PF13186"/>
    </source>
</evidence>
<sequence>ITNRIRFHKMGHMEINTMIGCRVDCDFCPQTLLMDKYSSLANIENVSYGNPTFMSFADFKTCLDKIPKEMEVSFGGYSEAFLNPECAKMIVYTHNSGHPVEVYSTLVGMTFEDIKQIEHIPFNIFLIHLPDEPMYAKIAVNKNYIAVLKELLSSNIKNIQAMTMGPLHSKIKEVLDTDVEVDKMISRAGNLENVKPEFKKKLGPLSCNMVSKKSLEDELNHNVLLPNGDVALCCMDYGLQNILGNLLKSDYESLFHNEQYEKIRKKMKAQDSDLICRNCDEAISENELDERRKIVKDYSGDKLASSLIQLYQNLLGRFPDKEGFDYFYDKLTNNELTIQDIEDSIKKSFEHGSTRRPKIYLKNPKIS</sequence>
<gene>
    <name evidence="2" type="ORF">METZ01_LOCUS307850</name>
</gene>
<name>A0A382N1Q6_9ZZZZ</name>
<dbReference type="InterPro" id="IPR058240">
    <property type="entry name" value="rSAM_sf"/>
</dbReference>
<protein>
    <recommendedName>
        <fullName evidence="1">4Fe4S-binding SPASM domain-containing protein</fullName>
    </recommendedName>
</protein>
<dbReference type="Gene3D" id="3.20.20.70">
    <property type="entry name" value="Aldolase class I"/>
    <property type="match status" value="1"/>
</dbReference>
<feature type="domain" description="4Fe4S-binding SPASM" evidence="1">
    <location>
        <begin position="220"/>
        <end position="280"/>
    </location>
</feature>
<dbReference type="Pfam" id="PF13186">
    <property type="entry name" value="SPASM"/>
    <property type="match status" value="1"/>
</dbReference>
<feature type="non-terminal residue" evidence="2">
    <location>
        <position position="1"/>
    </location>
</feature>
<dbReference type="EMBL" id="UINC01097358">
    <property type="protein sequence ID" value="SVC54996.1"/>
    <property type="molecule type" value="Genomic_DNA"/>
</dbReference>
<reference evidence="2" key="1">
    <citation type="submission" date="2018-05" db="EMBL/GenBank/DDBJ databases">
        <authorList>
            <person name="Lanie J.A."/>
            <person name="Ng W.-L."/>
            <person name="Kazmierczak K.M."/>
            <person name="Andrzejewski T.M."/>
            <person name="Davidsen T.M."/>
            <person name="Wayne K.J."/>
            <person name="Tettelin H."/>
            <person name="Glass J.I."/>
            <person name="Rusch D."/>
            <person name="Podicherti R."/>
            <person name="Tsui H.-C.T."/>
            <person name="Winkler M.E."/>
        </authorList>
    </citation>
    <scope>NUCLEOTIDE SEQUENCE</scope>
</reference>
<dbReference type="CDD" id="cd21109">
    <property type="entry name" value="SPASM"/>
    <property type="match status" value="1"/>
</dbReference>
<dbReference type="InterPro" id="IPR023885">
    <property type="entry name" value="4Fe4S-binding_SPASM_dom"/>
</dbReference>
<dbReference type="AlphaFoldDB" id="A0A382N1Q6"/>
<organism evidence="2">
    <name type="scientific">marine metagenome</name>
    <dbReference type="NCBI Taxonomy" id="408172"/>
    <lineage>
        <taxon>unclassified sequences</taxon>
        <taxon>metagenomes</taxon>
        <taxon>ecological metagenomes</taxon>
    </lineage>
</organism>
<evidence type="ECO:0000313" key="2">
    <source>
        <dbReference type="EMBL" id="SVC54996.1"/>
    </source>
</evidence>
<proteinExistence type="predicted"/>
<accession>A0A382N1Q6</accession>
<dbReference type="InterPro" id="IPR013785">
    <property type="entry name" value="Aldolase_TIM"/>
</dbReference>
<dbReference type="SUPFAM" id="SSF102114">
    <property type="entry name" value="Radical SAM enzymes"/>
    <property type="match status" value="1"/>
</dbReference>